<organism evidence="1 2">
    <name type="scientific">Photinus pyralis</name>
    <name type="common">Common eastern firefly</name>
    <name type="synonym">Lampyris pyralis</name>
    <dbReference type="NCBI Taxonomy" id="7054"/>
    <lineage>
        <taxon>Eukaryota</taxon>
        <taxon>Metazoa</taxon>
        <taxon>Ecdysozoa</taxon>
        <taxon>Arthropoda</taxon>
        <taxon>Hexapoda</taxon>
        <taxon>Insecta</taxon>
        <taxon>Pterygota</taxon>
        <taxon>Neoptera</taxon>
        <taxon>Endopterygota</taxon>
        <taxon>Coleoptera</taxon>
        <taxon>Polyphaga</taxon>
        <taxon>Elateriformia</taxon>
        <taxon>Elateroidea</taxon>
        <taxon>Lampyridae</taxon>
        <taxon>Lampyrinae</taxon>
        <taxon>Photinus</taxon>
    </lineage>
</organism>
<keyword evidence="2" id="KW-1185">Reference proteome</keyword>
<feature type="non-terminal residue" evidence="1">
    <location>
        <position position="1"/>
    </location>
</feature>
<sequence length="222" mass="25469">KHVTVAALNAEIKNSHVLLSDRSLNRAVHALRFKFKKDSNRRALIEKPNIAEMRTKFLRQYMQEIRSSSRRPIAFMDETWIYSKGNPGKSWQDEDLKSVRKPAGYDGKRFIIVHAGTSTGFIQNASLLFASKSLKEDYHGEMNGDLFKKWLINNLLNNLEEPSLIVIDNAPYHSTLVEKLPTSSWTKGDMVAWLTRRNIPFDSTLFKPELCSESSDYDSDTD</sequence>
<evidence type="ECO:0000313" key="1">
    <source>
        <dbReference type="EMBL" id="KAB0796612.1"/>
    </source>
</evidence>
<dbReference type="Proteomes" id="UP000327044">
    <property type="component" value="Unassembled WGS sequence"/>
</dbReference>
<evidence type="ECO:0000313" key="2">
    <source>
        <dbReference type="Proteomes" id="UP000327044"/>
    </source>
</evidence>
<dbReference type="PANTHER" id="PTHR33939:SF1">
    <property type="entry name" value="DUF4371 DOMAIN-CONTAINING PROTEIN"/>
    <property type="match status" value="1"/>
</dbReference>
<proteinExistence type="predicted"/>
<reference evidence="1 2" key="1">
    <citation type="journal article" date="2018" name="Elife">
        <title>Firefly genomes illuminate parallel origins of bioluminescence in beetles.</title>
        <authorList>
            <person name="Fallon T.R."/>
            <person name="Lower S.E."/>
            <person name="Chang C.H."/>
            <person name="Bessho-Uehara M."/>
            <person name="Martin G.J."/>
            <person name="Bewick A.J."/>
            <person name="Behringer M."/>
            <person name="Debat H.J."/>
            <person name="Wong I."/>
            <person name="Day J.C."/>
            <person name="Suvorov A."/>
            <person name="Silva C.J."/>
            <person name="Stanger-Hall K.F."/>
            <person name="Hall D.W."/>
            <person name="Schmitz R.J."/>
            <person name="Nelson D.R."/>
            <person name="Lewis S.M."/>
            <person name="Shigenobu S."/>
            <person name="Bybee S.M."/>
            <person name="Larracuente A.M."/>
            <person name="Oba Y."/>
            <person name="Weng J.K."/>
        </authorList>
    </citation>
    <scope>NUCLEOTIDE SEQUENCE [LARGE SCALE GENOMIC DNA]</scope>
    <source>
        <strain evidence="1">1611_PpyrPB1</strain>
        <tissue evidence="1">Whole body</tissue>
    </source>
</reference>
<dbReference type="Gene3D" id="3.30.420.10">
    <property type="entry name" value="Ribonuclease H-like superfamily/Ribonuclease H"/>
    <property type="match status" value="1"/>
</dbReference>
<dbReference type="AlphaFoldDB" id="A0A5N4AGY7"/>
<dbReference type="EMBL" id="VVIM01000007">
    <property type="protein sequence ID" value="KAB0796612.1"/>
    <property type="molecule type" value="Genomic_DNA"/>
</dbReference>
<gene>
    <name evidence="1" type="ORF">PPYR_10673</name>
</gene>
<dbReference type="PANTHER" id="PTHR33939">
    <property type="entry name" value="PROTEIN CBG22215"/>
    <property type="match status" value="1"/>
</dbReference>
<evidence type="ECO:0008006" key="3">
    <source>
        <dbReference type="Google" id="ProtNLM"/>
    </source>
</evidence>
<accession>A0A5N4AGY7</accession>
<dbReference type="InParanoid" id="A0A5N4AGY7"/>
<comment type="caution">
    <text evidence="1">The sequence shown here is derived from an EMBL/GenBank/DDBJ whole genome shotgun (WGS) entry which is preliminary data.</text>
</comment>
<name>A0A5N4AGY7_PHOPY</name>
<protein>
    <recommendedName>
        <fullName evidence="3">Tc1-like transposase DDE domain-containing protein</fullName>
    </recommendedName>
</protein>
<dbReference type="GO" id="GO:0003676">
    <property type="term" value="F:nucleic acid binding"/>
    <property type="evidence" value="ECO:0007669"/>
    <property type="project" value="InterPro"/>
</dbReference>
<dbReference type="InterPro" id="IPR036397">
    <property type="entry name" value="RNaseH_sf"/>
</dbReference>